<accession>A0A0F7H982</accession>
<organism evidence="1">
    <name type="scientific">Serratia fonticola</name>
    <dbReference type="NCBI Taxonomy" id="47917"/>
    <lineage>
        <taxon>Bacteria</taxon>
        <taxon>Pseudomonadati</taxon>
        <taxon>Pseudomonadota</taxon>
        <taxon>Gammaproteobacteria</taxon>
        <taxon>Enterobacterales</taxon>
        <taxon>Yersiniaceae</taxon>
        <taxon>Serratia</taxon>
    </lineage>
</organism>
<evidence type="ECO:0000313" key="1">
    <source>
        <dbReference type="EMBL" id="VTR55667.1"/>
    </source>
</evidence>
<dbReference type="Pfam" id="PF12680">
    <property type="entry name" value="SnoaL_2"/>
    <property type="match status" value="1"/>
</dbReference>
<dbReference type="EMBL" id="CABEEZ010000133">
    <property type="protein sequence ID" value="VTR55667.1"/>
    <property type="molecule type" value="Genomic_DNA"/>
</dbReference>
<proteinExistence type="predicted"/>
<dbReference type="InterPro" id="IPR037401">
    <property type="entry name" value="SnoaL-like"/>
</dbReference>
<dbReference type="STRING" id="47917.AV650_00435"/>
<dbReference type="Gene3D" id="3.10.450.50">
    <property type="match status" value="1"/>
</dbReference>
<protein>
    <submittedName>
        <fullName evidence="1">SnoaL-like domain</fullName>
    </submittedName>
</protein>
<name>A0A0F7H982_SERFO</name>
<dbReference type="GeneID" id="30319514"/>
<dbReference type="InterPro" id="IPR032710">
    <property type="entry name" value="NTF2-like_dom_sf"/>
</dbReference>
<dbReference type="SUPFAM" id="SSF54427">
    <property type="entry name" value="NTF2-like"/>
    <property type="match status" value="1"/>
</dbReference>
<gene>
    <name evidence="1" type="ORF">NCTC12965_07037</name>
</gene>
<dbReference type="RefSeq" id="WP_024483747.1">
    <property type="nucleotide sequence ID" value="NZ_CAMKUH010000001.1"/>
</dbReference>
<sequence length="144" mass="16567">MSSMPSIINRFVDYYSKLDNQPPSALAEIYHADARLSDPFGEHQGLLAIQRYFTHLLANVKHCSFTIDYPLCEGHRFAVTWAMHWSHPRISGGETLVLAGCSIVDVQDNLIIRQRDYYDAGEMIYEHLPLLGWAVRSVKRRMRS</sequence>
<dbReference type="KEGG" id="sfw:WN53_05010"/>
<dbReference type="AlphaFoldDB" id="A0A0F7H982"/>
<reference evidence="1" key="1">
    <citation type="submission" date="2019-05" db="EMBL/GenBank/DDBJ databases">
        <authorList>
            <consortium name="Pathogen Informatics"/>
        </authorList>
    </citation>
    <scope>NUCLEOTIDE SEQUENCE [LARGE SCALE GENOMIC DNA]</scope>
    <source>
        <strain evidence="1">NCTC12965</strain>
    </source>
</reference>